<keyword evidence="1" id="KW-0805">Transcription regulation</keyword>
<keyword evidence="2" id="KW-0238">DNA-binding</keyword>
<evidence type="ECO:0000256" key="2">
    <source>
        <dbReference type="ARBA" id="ARBA00023125"/>
    </source>
</evidence>
<dbReference type="EMBL" id="JAVDXU010000001">
    <property type="protein sequence ID" value="MDR7268606.1"/>
    <property type="molecule type" value="Genomic_DNA"/>
</dbReference>
<dbReference type="InterPro" id="IPR018060">
    <property type="entry name" value="HTH_AraC"/>
</dbReference>
<evidence type="ECO:0000256" key="4">
    <source>
        <dbReference type="SAM" id="MobiDB-lite"/>
    </source>
</evidence>
<sequence length="278" mass="29552">MSGPGLEPAQPWSLVGRPARGSDSSGRIYSWQGGSLWIGSSQGRTEWHDHHAHQLALAPAGELRFRTEAQGPWTEFAGALVPSHCKHQFEVDGLRVIHLFVEPESRAGRALLQRFGAGSIASLPGDEARAAAQALFAAFAADADAPAMRQAALAAIAALCGANTEPDAELDPRLARALAFIRERIAQPLSLGEVAASVALSESRFRHLFVSGTGSSFRAYLLWLRINLAIDAAMAGASWTVAAHQAGFADSAHLSRTHKRMFGIEPTAVRPQPAAAAR</sequence>
<evidence type="ECO:0000256" key="1">
    <source>
        <dbReference type="ARBA" id="ARBA00023015"/>
    </source>
</evidence>
<keyword evidence="3" id="KW-0804">Transcription</keyword>
<dbReference type="Proteomes" id="UP001180453">
    <property type="component" value="Unassembled WGS sequence"/>
</dbReference>
<proteinExistence type="predicted"/>
<keyword evidence="7" id="KW-1185">Reference proteome</keyword>
<dbReference type="RefSeq" id="WP_310262362.1">
    <property type="nucleotide sequence ID" value="NZ_JAVDXU010000001.1"/>
</dbReference>
<organism evidence="6 7">
    <name type="scientific">Roseateles saccharophilus</name>
    <name type="common">Pseudomonas saccharophila</name>
    <dbReference type="NCBI Taxonomy" id="304"/>
    <lineage>
        <taxon>Bacteria</taxon>
        <taxon>Pseudomonadati</taxon>
        <taxon>Pseudomonadota</taxon>
        <taxon>Betaproteobacteria</taxon>
        <taxon>Burkholderiales</taxon>
        <taxon>Sphaerotilaceae</taxon>
        <taxon>Roseateles</taxon>
    </lineage>
</organism>
<dbReference type="InterPro" id="IPR050204">
    <property type="entry name" value="AraC_XylS_family_regulators"/>
</dbReference>
<dbReference type="SMART" id="SM00342">
    <property type="entry name" value="HTH_ARAC"/>
    <property type="match status" value="1"/>
</dbReference>
<evidence type="ECO:0000259" key="5">
    <source>
        <dbReference type="PROSITE" id="PS01124"/>
    </source>
</evidence>
<dbReference type="Gene3D" id="1.10.10.60">
    <property type="entry name" value="Homeodomain-like"/>
    <property type="match status" value="1"/>
</dbReference>
<comment type="caution">
    <text evidence="6">The sequence shown here is derived from an EMBL/GenBank/DDBJ whole genome shotgun (WGS) entry which is preliminary data.</text>
</comment>
<accession>A0ABU1YIC9</accession>
<feature type="domain" description="HTH araC/xylS-type" evidence="5">
    <location>
        <begin position="175"/>
        <end position="272"/>
    </location>
</feature>
<dbReference type="PANTHER" id="PTHR46796">
    <property type="entry name" value="HTH-TYPE TRANSCRIPTIONAL ACTIVATOR RHAS-RELATED"/>
    <property type="match status" value="1"/>
</dbReference>
<evidence type="ECO:0000313" key="6">
    <source>
        <dbReference type="EMBL" id="MDR7268606.1"/>
    </source>
</evidence>
<reference evidence="6 7" key="1">
    <citation type="submission" date="2023-07" db="EMBL/GenBank/DDBJ databases">
        <title>Sorghum-associated microbial communities from plants grown in Nebraska, USA.</title>
        <authorList>
            <person name="Schachtman D."/>
        </authorList>
    </citation>
    <scope>NUCLEOTIDE SEQUENCE [LARGE SCALE GENOMIC DNA]</scope>
    <source>
        <strain evidence="6 7">BE314</strain>
    </source>
</reference>
<dbReference type="PROSITE" id="PS01124">
    <property type="entry name" value="HTH_ARAC_FAMILY_2"/>
    <property type="match status" value="1"/>
</dbReference>
<gene>
    <name evidence="6" type="ORF">J2X20_001235</name>
</gene>
<evidence type="ECO:0000256" key="3">
    <source>
        <dbReference type="ARBA" id="ARBA00023163"/>
    </source>
</evidence>
<dbReference type="InterPro" id="IPR009057">
    <property type="entry name" value="Homeodomain-like_sf"/>
</dbReference>
<evidence type="ECO:0000313" key="7">
    <source>
        <dbReference type="Proteomes" id="UP001180453"/>
    </source>
</evidence>
<feature type="region of interest" description="Disordered" evidence="4">
    <location>
        <begin position="1"/>
        <end position="23"/>
    </location>
</feature>
<name>A0ABU1YIC9_ROSSA</name>
<dbReference type="Pfam" id="PF12833">
    <property type="entry name" value="HTH_18"/>
    <property type="match status" value="1"/>
</dbReference>
<protein>
    <submittedName>
        <fullName evidence="6">AraC-like DNA-binding protein</fullName>
    </submittedName>
</protein>
<dbReference type="SUPFAM" id="SSF46689">
    <property type="entry name" value="Homeodomain-like"/>
    <property type="match status" value="2"/>
</dbReference>